<evidence type="ECO:0000256" key="2">
    <source>
        <dbReference type="SAM" id="Phobius"/>
    </source>
</evidence>
<feature type="transmembrane region" description="Helical" evidence="2">
    <location>
        <begin position="175"/>
        <end position="194"/>
    </location>
</feature>
<evidence type="ECO:0000313" key="3">
    <source>
        <dbReference type="EMBL" id="MBL1090269.1"/>
    </source>
</evidence>
<feature type="transmembrane region" description="Helical" evidence="2">
    <location>
        <begin position="200"/>
        <end position="217"/>
    </location>
</feature>
<reference evidence="3 4" key="1">
    <citation type="submission" date="2021-01" db="EMBL/GenBank/DDBJ databases">
        <title>WGS of actinomycetes isolated from Thailand.</title>
        <authorList>
            <person name="Thawai C."/>
        </authorList>
    </citation>
    <scope>NUCLEOTIDE SEQUENCE [LARGE SCALE GENOMIC DNA]</scope>
    <source>
        <strain evidence="3 4">CH9-7</strain>
    </source>
</reference>
<dbReference type="Pfam" id="PF06772">
    <property type="entry name" value="LtrA"/>
    <property type="match status" value="1"/>
</dbReference>
<sequence>MGGIRRPRSTDHVRPGRPAFPAGRPRPTRGADVPVRMRARHRDEAHRAATPLELFFDLCFVVAVAQAGRQLAHALAEGHWGHGVSGYLMLFFAVWWAWMNFSWFSSAYDTDDPLYRVVTLVQMAGVLILAAGVPRAFVRSDFTVIWFGFLVMRLAMVAQWLRAALGSAGAERRTALCYALGVTVCQVGWLGLLVLPRADVPWVFLVVALLELAVPVLAERARQTTWHPHHIAERYGLFTIIVLGETVAAATLAVQAALDEHEELGSLLPIAAGGLLVVFCAYWIYFAVPIHLHLRSNRQAFVWGYGHYLVFASAAAVGAGIEIAVAQAFGKTRLSTAAAAACVTVPAALFMFTVWLIHSRHQKRGPAQQLVLPVSSVLVLVCTFAGRWAVLAAGLVASATVAVGVTLTARQGTALAE</sequence>
<feature type="region of interest" description="Disordered" evidence="1">
    <location>
        <begin position="1"/>
        <end position="34"/>
    </location>
</feature>
<evidence type="ECO:0000313" key="4">
    <source>
        <dbReference type="Proteomes" id="UP000629371"/>
    </source>
</evidence>
<comment type="caution">
    <text evidence="3">The sequence shown here is derived from an EMBL/GenBank/DDBJ whole genome shotgun (WGS) entry which is preliminary data.</text>
</comment>
<feature type="transmembrane region" description="Helical" evidence="2">
    <location>
        <begin position="144"/>
        <end position="163"/>
    </location>
</feature>
<proteinExistence type="predicted"/>
<feature type="transmembrane region" description="Helical" evidence="2">
    <location>
        <begin position="370"/>
        <end position="390"/>
    </location>
</feature>
<dbReference type="PANTHER" id="PTHR36840:SF1">
    <property type="entry name" value="BLL5714 PROTEIN"/>
    <property type="match status" value="1"/>
</dbReference>
<keyword evidence="2" id="KW-0812">Transmembrane</keyword>
<dbReference type="InterPro" id="IPR010640">
    <property type="entry name" value="Low_temperature_requirement_A"/>
</dbReference>
<protein>
    <submittedName>
        <fullName evidence="3">Low temperature requirement protein A</fullName>
    </submittedName>
</protein>
<dbReference type="Proteomes" id="UP000629371">
    <property type="component" value="Unassembled WGS sequence"/>
</dbReference>
<keyword evidence="4" id="KW-1185">Reference proteome</keyword>
<feature type="transmembrane region" description="Helical" evidence="2">
    <location>
        <begin position="117"/>
        <end position="138"/>
    </location>
</feature>
<feature type="transmembrane region" description="Helical" evidence="2">
    <location>
        <begin position="87"/>
        <end position="105"/>
    </location>
</feature>
<organism evidence="3 4">
    <name type="scientific">Streptomyces siderophoricus</name>
    <dbReference type="NCBI Taxonomy" id="2802281"/>
    <lineage>
        <taxon>Bacteria</taxon>
        <taxon>Bacillati</taxon>
        <taxon>Actinomycetota</taxon>
        <taxon>Actinomycetes</taxon>
        <taxon>Kitasatosporales</taxon>
        <taxon>Streptomycetaceae</taxon>
        <taxon>Streptomyces</taxon>
    </lineage>
</organism>
<feature type="transmembrane region" description="Helical" evidence="2">
    <location>
        <begin position="237"/>
        <end position="258"/>
    </location>
</feature>
<feature type="transmembrane region" description="Helical" evidence="2">
    <location>
        <begin position="337"/>
        <end position="358"/>
    </location>
</feature>
<feature type="transmembrane region" description="Helical" evidence="2">
    <location>
        <begin position="264"/>
        <end position="288"/>
    </location>
</feature>
<feature type="transmembrane region" description="Helical" evidence="2">
    <location>
        <begin position="48"/>
        <end position="67"/>
    </location>
</feature>
<accession>A0ABS1MR89</accession>
<evidence type="ECO:0000256" key="1">
    <source>
        <dbReference type="SAM" id="MobiDB-lite"/>
    </source>
</evidence>
<feature type="transmembrane region" description="Helical" evidence="2">
    <location>
        <begin position="300"/>
        <end position="325"/>
    </location>
</feature>
<dbReference type="PANTHER" id="PTHR36840">
    <property type="entry name" value="BLL5714 PROTEIN"/>
    <property type="match status" value="1"/>
</dbReference>
<name>A0ABS1MR89_9ACTN</name>
<dbReference type="EMBL" id="JAERRI010000006">
    <property type="protein sequence ID" value="MBL1090269.1"/>
    <property type="molecule type" value="Genomic_DNA"/>
</dbReference>
<keyword evidence="2" id="KW-1133">Transmembrane helix</keyword>
<keyword evidence="2" id="KW-0472">Membrane</keyword>
<gene>
    <name evidence="3" type="ORF">JK360_12805</name>
</gene>
<feature type="compositionally biased region" description="Low complexity" evidence="1">
    <location>
        <begin position="16"/>
        <end position="31"/>
    </location>
</feature>